<reference evidence="2" key="1">
    <citation type="journal article" date="2023" name="Front. Plant Sci.">
        <title>Chromosomal-level genome assembly of Melastoma candidum provides insights into trichome evolution.</title>
        <authorList>
            <person name="Zhong Y."/>
            <person name="Wu W."/>
            <person name="Sun C."/>
            <person name="Zou P."/>
            <person name="Liu Y."/>
            <person name="Dai S."/>
            <person name="Zhou R."/>
        </authorList>
    </citation>
    <scope>NUCLEOTIDE SEQUENCE [LARGE SCALE GENOMIC DNA]</scope>
</reference>
<organism evidence="1 2">
    <name type="scientific">Melastoma candidum</name>
    <dbReference type="NCBI Taxonomy" id="119954"/>
    <lineage>
        <taxon>Eukaryota</taxon>
        <taxon>Viridiplantae</taxon>
        <taxon>Streptophyta</taxon>
        <taxon>Embryophyta</taxon>
        <taxon>Tracheophyta</taxon>
        <taxon>Spermatophyta</taxon>
        <taxon>Magnoliopsida</taxon>
        <taxon>eudicotyledons</taxon>
        <taxon>Gunneridae</taxon>
        <taxon>Pentapetalae</taxon>
        <taxon>rosids</taxon>
        <taxon>malvids</taxon>
        <taxon>Myrtales</taxon>
        <taxon>Melastomataceae</taxon>
        <taxon>Melastomatoideae</taxon>
        <taxon>Melastomateae</taxon>
        <taxon>Melastoma</taxon>
    </lineage>
</organism>
<gene>
    <name evidence="1" type="ORF">MLD38_003164</name>
</gene>
<proteinExistence type="predicted"/>
<name>A0ACB9S3A1_9MYRT</name>
<accession>A0ACB9S3A1</accession>
<comment type="caution">
    <text evidence="1">The sequence shown here is derived from an EMBL/GenBank/DDBJ whole genome shotgun (WGS) entry which is preliminary data.</text>
</comment>
<evidence type="ECO:0000313" key="1">
    <source>
        <dbReference type="EMBL" id="KAI4385103.1"/>
    </source>
</evidence>
<keyword evidence="2" id="KW-1185">Reference proteome</keyword>
<dbReference type="Proteomes" id="UP001057402">
    <property type="component" value="Chromosome 2"/>
</dbReference>
<evidence type="ECO:0000313" key="2">
    <source>
        <dbReference type="Proteomes" id="UP001057402"/>
    </source>
</evidence>
<sequence>MSNSEDIVEPPHVHLPVSEMVQGEFFLLLWFGQGLHGQILRLEKVPGMLERTVLSFRAEFPHWVNFQSMECLSSYRVCVPRDVLLLALFVCTQCLPDDELEYSRYGWAHGCCRSWMHVPLDGVGRDFWCSHLVNLHPSAN</sequence>
<dbReference type="EMBL" id="CM042881">
    <property type="protein sequence ID" value="KAI4385103.1"/>
    <property type="molecule type" value="Genomic_DNA"/>
</dbReference>
<protein>
    <submittedName>
        <fullName evidence="1">Uncharacterized protein</fullName>
    </submittedName>
</protein>